<organism evidence="3">
    <name type="scientific">Tetraodon nigroviridis</name>
    <name type="common">Spotted green pufferfish</name>
    <name type="synonym">Chelonodon nigroviridis</name>
    <dbReference type="NCBI Taxonomy" id="99883"/>
    <lineage>
        <taxon>Eukaryota</taxon>
        <taxon>Metazoa</taxon>
        <taxon>Chordata</taxon>
        <taxon>Craniata</taxon>
        <taxon>Vertebrata</taxon>
        <taxon>Euteleostomi</taxon>
        <taxon>Actinopterygii</taxon>
        <taxon>Neopterygii</taxon>
        <taxon>Teleostei</taxon>
        <taxon>Neoteleostei</taxon>
        <taxon>Acanthomorphata</taxon>
        <taxon>Eupercaria</taxon>
        <taxon>Tetraodontiformes</taxon>
        <taxon>Tetradontoidea</taxon>
        <taxon>Tetraodontidae</taxon>
        <taxon>Tetraodon</taxon>
    </lineage>
</organism>
<feature type="domain" description="Peptidase S8 pro-domain" evidence="2">
    <location>
        <begin position="8"/>
        <end position="37"/>
    </location>
</feature>
<dbReference type="SUPFAM" id="SSF54897">
    <property type="entry name" value="Protease propeptides/inhibitors"/>
    <property type="match status" value="1"/>
</dbReference>
<gene>
    <name evidence="3" type="ORF">GSTENG00017672001</name>
</gene>
<keyword evidence="1" id="KW-0812">Transmembrane</keyword>
<name>Q4SII7_TETNG</name>
<feature type="non-terminal residue" evidence="3">
    <location>
        <position position="1"/>
    </location>
</feature>
<dbReference type="EMBL" id="CAAE01014581">
    <property type="protein sequence ID" value="CAF99545.1"/>
    <property type="molecule type" value="Genomic_DNA"/>
</dbReference>
<reference evidence="3" key="1">
    <citation type="journal article" date="2004" name="Nature">
        <title>Genome duplication in the teleost fish Tetraodon nigroviridis reveals the early vertebrate proto-karyotype.</title>
        <authorList>
            <person name="Jaillon O."/>
            <person name="Aury J.-M."/>
            <person name="Brunet F."/>
            <person name="Petit J.-L."/>
            <person name="Stange-Thomann N."/>
            <person name="Mauceli E."/>
            <person name="Bouneau L."/>
            <person name="Fischer C."/>
            <person name="Ozouf-Costaz C."/>
            <person name="Bernot A."/>
            <person name="Nicaud S."/>
            <person name="Jaffe D."/>
            <person name="Fisher S."/>
            <person name="Lutfalla G."/>
            <person name="Dossat C."/>
            <person name="Segurens B."/>
            <person name="Dasilva C."/>
            <person name="Salanoubat M."/>
            <person name="Levy M."/>
            <person name="Boudet N."/>
            <person name="Castellano S."/>
            <person name="Anthouard V."/>
            <person name="Jubin C."/>
            <person name="Castelli V."/>
            <person name="Katinka M."/>
            <person name="Vacherie B."/>
            <person name="Biemont C."/>
            <person name="Skalli Z."/>
            <person name="Cattolico L."/>
            <person name="Poulain J."/>
            <person name="De Berardinis V."/>
            <person name="Cruaud C."/>
            <person name="Duprat S."/>
            <person name="Brottier P."/>
            <person name="Coutanceau J.-P."/>
            <person name="Gouzy J."/>
            <person name="Parra G."/>
            <person name="Lardier G."/>
            <person name="Chapple C."/>
            <person name="McKernan K.J."/>
            <person name="McEwan P."/>
            <person name="Bosak S."/>
            <person name="Kellis M."/>
            <person name="Volff J.-N."/>
            <person name="Guigo R."/>
            <person name="Zody M.C."/>
            <person name="Mesirov J."/>
            <person name="Lindblad-Toh K."/>
            <person name="Birren B."/>
            <person name="Nusbaum C."/>
            <person name="Kahn D."/>
            <person name="Robinson-Rechavi M."/>
            <person name="Laudet V."/>
            <person name="Schachter V."/>
            <person name="Quetier F."/>
            <person name="Saurin W."/>
            <person name="Scarpelli C."/>
            <person name="Wincker P."/>
            <person name="Lander E.S."/>
            <person name="Weissenbach J."/>
            <person name="Roest Crollius H."/>
        </authorList>
    </citation>
    <scope>NUCLEOTIDE SEQUENCE [LARGE SCALE GENOMIC DNA]</scope>
</reference>
<proteinExistence type="predicted"/>
<feature type="transmembrane region" description="Helical" evidence="1">
    <location>
        <begin position="35"/>
        <end position="55"/>
    </location>
</feature>
<dbReference type="OrthoDB" id="6156546at2759"/>
<dbReference type="InterPro" id="IPR032815">
    <property type="entry name" value="S8_pro-domain"/>
</dbReference>
<keyword evidence="1" id="KW-1133">Transmembrane helix</keyword>
<keyword evidence="1" id="KW-0472">Membrane</keyword>
<dbReference type="Gene3D" id="3.30.70.850">
    <property type="entry name" value="Peptidase S8, pro-domain"/>
    <property type="match status" value="1"/>
</dbReference>
<dbReference type="InterPro" id="IPR038466">
    <property type="entry name" value="S8_pro-domain_sf"/>
</dbReference>
<accession>Q4SII7</accession>
<evidence type="ECO:0000259" key="2">
    <source>
        <dbReference type="Pfam" id="PF16470"/>
    </source>
</evidence>
<dbReference type="Pfam" id="PF16470">
    <property type="entry name" value="S8_pro-domain"/>
    <property type="match status" value="1"/>
</dbReference>
<evidence type="ECO:0000256" key="1">
    <source>
        <dbReference type="SAM" id="Phobius"/>
    </source>
</evidence>
<reference evidence="3" key="2">
    <citation type="submission" date="2004-02" db="EMBL/GenBank/DDBJ databases">
        <authorList>
            <consortium name="Genoscope"/>
            <consortium name="Whitehead Institute Centre for Genome Research"/>
        </authorList>
    </citation>
    <scope>NUCLEOTIDE SEQUENCE</scope>
</reference>
<dbReference type="KEGG" id="tng:GSTEN00017672G001"/>
<evidence type="ECO:0000313" key="3">
    <source>
        <dbReference type="EMBL" id="CAF99545.1"/>
    </source>
</evidence>
<comment type="caution">
    <text evidence="3">The sequence shown here is derived from an EMBL/GenBank/DDBJ whole genome shotgun (WGS) entry which is preliminary data.</text>
</comment>
<dbReference type="AlphaFoldDB" id="Q4SII7"/>
<sequence length="57" mass="6326">GQKLYTNTWAVHVPGGQEVADRVANKHGFINYGHVSSVCFFVLQFLGRFYGVILLGN</sequence>
<protein>
    <submittedName>
        <fullName evidence="3">(spotted green pufferfish) hypothetical protein</fullName>
    </submittedName>
</protein>